<name>A0A7T8GMZ5_CALRO</name>
<organism evidence="2 3">
    <name type="scientific">Caligus rogercresseyi</name>
    <name type="common">Sea louse</name>
    <dbReference type="NCBI Taxonomy" id="217165"/>
    <lineage>
        <taxon>Eukaryota</taxon>
        <taxon>Metazoa</taxon>
        <taxon>Ecdysozoa</taxon>
        <taxon>Arthropoda</taxon>
        <taxon>Crustacea</taxon>
        <taxon>Multicrustacea</taxon>
        <taxon>Hexanauplia</taxon>
        <taxon>Copepoda</taxon>
        <taxon>Siphonostomatoida</taxon>
        <taxon>Caligidae</taxon>
        <taxon>Caligus</taxon>
    </lineage>
</organism>
<feature type="region of interest" description="Disordered" evidence="1">
    <location>
        <begin position="46"/>
        <end position="74"/>
    </location>
</feature>
<protein>
    <submittedName>
        <fullName evidence="2">Uncharacterized protein</fullName>
    </submittedName>
</protein>
<evidence type="ECO:0000256" key="1">
    <source>
        <dbReference type="SAM" id="MobiDB-lite"/>
    </source>
</evidence>
<evidence type="ECO:0000313" key="3">
    <source>
        <dbReference type="Proteomes" id="UP000595437"/>
    </source>
</evidence>
<evidence type="ECO:0000313" key="2">
    <source>
        <dbReference type="EMBL" id="QQP34774.1"/>
    </source>
</evidence>
<feature type="compositionally biased region" description="Polar residues" evidence="1">
    <location>
        <begin position="46"/>
        <end position="55"/>
    </location>
</feature>
<sequence length="74" mass="8292">MKIHTKEPAWNWGETPIPKDDLLQIISSGQGHRKGQVTNHQLTLPNKHSIYNQPSGTPPGHPKGHLLETDIEQL</sequence>
<gene>
    <name evidence="2" type="ORF">FKW44_022773</name>
</gene>
<dbReference type="AlphaFoldDB" id="A0A7T8GMZ5"/>
<proteinExistence type="predicted"/>
<dbReference type="Proteomes" id="UP000595437">
    <property type="component" value="Chromosome 17"/>
</dbReference>
<accession>A0A7T8GMZ5</accession>
<keyword evidence="3" id="KW-1185">Reference proteome</keyword>
<dbReference type="EMBL" id="CP045906">
    <property type="protein sequence ID" value="QQP34774.1"/>
    <property type="molecule type" value="Genomic_DNA"/>
</dbReference>
<reference evidence="3" key="1">
    <citation type="submission" date="2021-01" db="EMBL/GenBank/DDBJ databases">
        <title>Caligus Genome Assembly.</title>
        <authorList>
            <person name="Gallardo-Escarate C."/>
        </authorList>
    </citation>
    <scope>NUCLEOTIDE SEQUENCE [LARGE SCALE GENOMIC DNA]</scope>
</reference>